<dbReference type="Pfam" id="PF04960">
    <property type="entry name" value="Glutaminase"/>
    <property type="match status" value="1"/>
</dbReference>
<keyword evidence="6" id="KW-0040">ANK repeat</keyword>
<evidence type="ECO:0000313" key="11">
    <source>
        <dbReference type="WBParaSite" id="SBAD_0000980501-mRNA-1"/>
    </source>
</evidence>
<keyword evidence="5" id="KW-0378">Hydrolase</keyword>
<dbReference type="PANTHER" id="PTHR12544:SF29">
    <property type="entry name" value="GLUTAMINASE"/>
    <property type="match status" value="1"/>
</dbReference>
<dbReference type="Pfam" id="PF17959">
    <property type="entry name" value="EF-hand_14"/>
    <property type="match status" value="1"/>
</dbReference>
<gene>
    <name evidence="9" type="ORF">SBAD_LOCUS9461</name>
</gene>
<evidence type="ECO:0000313" key="9">
    <source>
        <dbReference type="EMBL" id="VDP23290.1"/>
    </source>
</evidence>
<dbReference type="Gene3D" id="3.40.710.10">
    <property type="entry name" value="DD-peptidase/beta-lactamase superfamily"/>
    <property type="match status" value="1"/>
</dbReference>
<evidence type="ECO:0000256" key="7">
    <source>
        <dbReference type="ARBA" id="ARBA00049534"/>
    </source>
</evidence>
<name>A0A183J0R2_9BILA</name>
<proteinExistence type="inferred from homology"/>
<evidence type="ECO:0000259" key="8">
    <source>
        <dbReference type="Pfam" id="PF17959"/>
    </source>
</evidence>
<feature type="domain" description="Glutaminase EF-hand" evidence="8">
    <location>
        <begin position="44"/>
        <end position="134"/>
    </location>
</feature>
<reference evidence="9 10" key="2">
    <citation type="submission" date="2018-11" db="EMBL/GenBank/DDBJ databases">
        <authorList>
            <consortium name="Pathogen Informatics"/>
        </authorList>
    </citation>
    <scope>NUCLEOTIDE SEQUENCE [LARGE SCALE GENOMIC DNA]</scope>
</reference>
<evidence type="ECO:0000256" key="1">
    <source>
        <dbReference type="ARBA" id="ARBA00011076"/>
    </source>
</evidence>
<dbReference type="GO" id="GO:0004359">
    <property type="term" value="F:glutaminase activity"/>
    <property type="evidence" value="ECO:0007669"/>
    <property type="project" value="UniProtKB-EC"/>
</dbReference>
<evidence type="ECO:0000256" key="3">
    <source>
        <dbReference type="ARBA" id="ARBA00012918"/>
    </source>
</evidence>
<accession>A0A183J0R2</accession>
<evidence type="ECO:0000256" key="2">
    <source>
        <dbReference type="ARBA" id="ARBA00011881"/>
    </source>
</evidence>
<organism evidence="11">
    <name type="scientific">Soboliphyme baturini</name>
    <dbReference type="NCBI Taxonomy" id="241478"/>
    <lineage>
        <taxon>Eukaryota</taxon>
        <taxon>Metazoa</taxon>
        <taxon>Ecdysozoa</taxon>
        <taxon>Nematoda</taxon>
        <taxon>Enoplea</taxon>
        <taxon>Dorylaimia</taxon>
        <taxon>Dioctophymatida</taxon>
        <taxon>Dioctophymatoidea</taxon>
        <taxon>Soboliphymatidae</taxon>
        <taxon>Soboliphyme</taxon>
    </lineage>
</organism>
<evidence type="ECO:0000256" key="4">
    <source>
        <dbReference type="ARBA" id="ARBA00022737"/>
    </source>
</evidence>
<dbReference type="InterPro" id="IPR015868">
    <property type="entry name" value="Glutaminase"/>
</dbReference>
<dbReference type="InterPro" id="IPR041541">
    <property type="entry name" value="Glutaminase_EF-hand"/>
</dbReference>
<protein>
    <recommendedName>
        <fullName evidence="3">glutaminase</fullName>
        <ecNumber evidence="3">3.5.1.2</ecNumber>
    </recommendedName>
</protein>
<dbReference type="GO" id="GO:0006543">
    <property type="term" value="P:L-glutamine catabolic process"/>
    <property type="evidence" value="ECO:0007669"/>
    <property type="project" value="TreeGrafter"/>
</dbReference>
<dbReference type="OrthoDB" id="9995210at2759"/>
<dbReference type="EMBL" id="UZAM01012749">
    <property type="protein sequence ID" value="VDP23290.1"/>
    <property type="molecule type" value="Genomic_DNA"/>
</dbReference>
<comment type="catalytic activity">
    <reaction evidence="7">
        <text>L-glutamine + H2O = L-glutamate + NH4(+)</text>
        <dbReference type="Rhea" id="RHEA:15889"/>
        <dbReference type="ChEBI" id="CHEBI:15377"/>
        <dbReference type="ChEBI" id="CHEBI:28938"/>
        <dbReference type="ChEBI" id="CHEBI:29985"/>
        <dbReference type="ChEBI" id="CHEBI:58359"/>
        <dbReference type="EC" id="3.5.1.2"/>
    </reaction>
</comment>
<sequence length="287" mass="31951">MSASFMPLFIIGDENESVAEELEQPQSVADITSWNLVASTSRTVEDALFNLLKNEDERVLVAKFFSVMRSKGILTTDPRLRETMQKIQKLQQQRILENANDAFNLSLEKESFFECISDCIDLIAKALKLELVIPNWFSFCKLIGLIYEECSSIDDGKIERFKIADYIPQATAQPQKSWGVAVCTIDGQRAAWGDYALPWCMQSVCKPFIYGIALDTLGDETVHKYVGQEPSGGLSDDISLDSHNRPHNPMINAGTIVILSLLKVPSTCRYATLVSTITSLAFGNAHV</sequence>
<comment type="subunit">
    <text evidence="2">Homotetramer.</text>
</comment>
<dbReference type="GO" id="GO:0006537">
    <property type="term" value="P:glutamate biosynthetic process"/>
    <property type="evidence" value="ECO:0007669"/>
    <property type="project" value="TreeGrafter"/>
</dbReference>
<evidence type="ECO:0000256" key="5">
    <source>
        <dbReference type="ARBA" id="ARBA00022801"/>
    </source>
</evidence>
<dbReference type="WBParaSite" id="SBAD_0000980501-mRNA-1">
    <property type="protein sequence ID" value="SBAD_0000980501-mRNA-1"/>
    <property type="gene ID" value="SBAD_0000980501"/>
</dbReference>
<reference evidence="11" key="1">
    <citation type="submission" date="2016-06" db="UniProtKB">
        <authorList>
            <consortium name="WormBaseParasite"/>
        </authorList>
    </citation>
    <scope>IDENTIFICATION</scope>
</reference>
<evidence type="ECO:0000256" key="6">
    <source>
        <dbReference type="ARBA" id="ARBA00023043"/>
    </source>
</evidence>
<evidence type="ECO:0000313" key="10">
    <source>
        <dbReference type="Proteomes" id="UP000270296"/>
    </source>
</evidence>
<dbReference type="SUPFAM" id="SSF56601">
    <property type="entry name" value="beta-lactamase/transpeptidase-like"/>
    <property type="match status" value="1"/>
</dbReference>
<dbReference type="AlphaFoldDB" id="A0A183J0R2"/>
<comment type="similarity">
    <text evidence="1">Belongs to the glutaminase family.</text>
</comment>
<keyword evidence="10" id="KW-1185">Reference proteome</keyword>
<dbReference type="Gene3D" id="1.10.238.210">
    <property type="match status" value="1"/>
</dbReference>
<dbReference type="PANTHER" id="PTHR12544">
    <property type="entry name" value="GLUTAMINASE"/>
    <property type="match status" value="1"/>
</dbReference>
<dbReference type="Proteomes" id="UP000270296">
    <property type="component" value="Unassembled WGS sequence"/>
</dbReference>
<dbReference type="EC" id="3.5.1.2" evidence="3"/>
<dbReference type="InterPro" id="IPR012338">
    <property type="entry name" value="Beta-lactam/transpept-like"/>
</dbReference>
<keyword evidence="4" id="KW-0677">Repeat</keyword>